<keyword evidence="4" id="KW-1185">Reference proteome</keyword>
<dbReference type="InterPro" id="IPR051785">
    <property type="entry name" value="MMCE/EMCE_epimerase"/>
</dbReference>
<dbReference type="GO" id="GO:0046491">
    <property type="term" value="P:L-methylmalonyl-CoA metabolic process"/>
    <property type="evidence" value="ECO:0007669"/>
    <property type="project" value="TreeGrafter"/>
</dbReference>
<proteinExistence type="predicted"/>
<dbReference type="Pfam" id="PF00903">
    <property type="entry name" value="Glyoxalase"/>
    <property type="match status" value="1"/>
</dbReference>
<protein>
    <submittedName>
        <fullName evidence="3">VOC family protein</fullName>
    </submittedName>
</protein>
<keyword evidence="1" id="KW-0479">Metal-binding</keyword>
<evidence type="ECO:0000313" key="4">
    <source>
        <dbReference type="Proteomes" id="UP000663920"/>
    </source>
</evidence>
<dbReference type="PANTHER" id="PTHR43048:SF6">
    <property type="entry name" value="BLR8189 PROTEIN"/>
    <property type="match status" value="1"/>
</dbReference>
<dbReference type="RefSeq" id="WP_208079783.1">
    <property type="nucleotide sequence ID" value="NZ_CP071869.1"/>
</dbReference>
<dbReference type="SUPFAM" id="SSF54593">
    <property type="entry name" value="Glyoxalase/Bleomycin resistance protein/Dihydroxybiphenyl dioxygenase"/>
    <property type="match status" value="2"/>
</dbReference>
<organism evidence="3 4">
    <name type="scientific">Polaribacter cellanae</name>
    <dbReference type="NCBI Taxonomy" id="2818493"/>
    <lineage>
        <taxon>Bacteria</taxon>
        <taxon>Pseudomonadati</taxon>
        <taxon>Bacteroidota</taxon>
        <taxon>Flavobacteriia</taxon>
        <taxon>Flavobacteriales</taxon>
        <taxon>Flavobacteriaceae</taxon>
    </lineage>
</organism>
<dbReference type="InterPro" id="IPR037523">
    <property type="entry name" value="VOC_core"/>
</dbReference>
<evidence type="ECO:0000256" key="1">
    <source>
        <dbReference type="ARBA" id="ARBA00022723"/>
    </source>
</evidence>
<reference evidence="3 4" key="1">
    <citation type="submission" date="2021-03" db="EMBL/GenBank/DDBJ databases">
        <title>Complete genome of Polaribacter_sp.SM13.</title>
        <authorList>
            <person name="Jeong S.W."/>
            <person name="Bae J.W."/>
        </authorList>
    </citation>
    <scope>NUCLEOTIDE SEQUENCE [LARGE SCALE GENOMIC DNA]</scope>
    <source>
        <strain evidence="3 4">SM13</strain>
    </source>
</reference>
<feature type="domain" description="VOC" evidence="2">
    <location>
        <begin position="11"/>
        <end position="151"/>
    </location>
</feature>
<dbReference type="EMBL" id="CP071869">
    <property type="protein sequence ID" value="QTE23786.1"/>
    <property type="molecule type" value="Genomic_DNA"/>
</dbReference>
<dbReference type="InterPro" id="IPR004360">
    <property type="entry name" value="Glyas_Fos-R_dOase_dom"/>
</dbReference>
<evidence type="ECO:0000313" key="3">
    <source>
        <dbReference type="EMBL" id="QTE23786.1"/>
    </source>
</evidence>
<feature type="domain" description="VOC" evidence="2">
    <location>
        <begin position="164"/>
        <end position="317"/>
    </location>
</feature>
<dbReference type="PANTHER" id="PTHR43048">
    <property type="entry name" value="METHYLMALONYL-COA EPIMERASE"/>
    <property type="match status" value="1"/>
</dbReference>
<dbReference type="AlphaFoldDB" id="A0A975CUL2"/>
<dbReference type="GO" id="GO:0004493">
    <property type="term" value="F:methylmalonyl-CoA epimerase activity"/>
    <property type="evidence" value="ECO:0007669"/>
    <property type="project" value="TreeGrafter"/>
</dbReference>
<accession>A0A975CUL2</accession>
<name>A0A975CUL2_9FLAO</name>
<dbReference type="GO" id="GO:0046872">
    <property type="term" value="F:metal ion binding"/>
    <property type="evidence" value="ECO:0007669"/>
    <property type="project" value="UniProtKB-KW"/>
</dbReference>
<sequence>MLKSEEKLIYGIQQIGIGVKNADEAFKWYATRLGADALIFDDNNEATYMAKYMGGKPRNKRALLGLNMQGGGGYEIWQYLDREPVAPKKKFQLGDLGINFPCIKTRNISATFNRLKTLNENILSEICTEINGSKSFYVQDPYENILKIKEFNSWYANNKLDVGGISGAVIGVSNIANALPLYSSILGYDKVVYDKTGVFKDLASFKNGNKKFRRILLTHSKKRVGGFCELFGDSEIELIEAIDTKPNTIFEDRYWGDLGYIHLCFDIRNMKKLSEECKEMGFPFQVISSESFDMGDANGHWGYIEDCDGTLIEFIETHKVPLIKKLGININLKNRAPKKPLPNWMIKAMSLKRVKKFN</sequence>
<dbReference type="KEGG" id="pcea:J3359_05830"/>
<evidence type="ECO:0000259" key="2">
    <source>
        <dbReference type="PROSITE" id="PS51819"/>
    </source>
</evidence>
<dbReference type="Proteomes" id="UP000663920">
    <property type="component" value="Chromosome"/>
</dbReference>
<dbReference type="Gene3D" id="3.10.180.10">
    <property type="entry name" value="2,3-Dihydroxybiphenyl 1,2-Dioxygenase, domain 1"/>
    <property type="match status" value="2"/>
</dbReference>
<dbReference type="InterPro" id="IPR029068">
    <property type="entry name" value="Glyas_Bleomycin-R_OHBP_Dase"/>
</dbReference>
<dbReference type="PROSITE" id="PS51819">
    <property type="entry name" value="VOC"/>
    <property type="match status" value="2"/>
</dbReference>
<gene>
    <name evidence="3" type="ORF">J3359_05830</name>
</gene>